<organism evidence="2 3">
    <name type="scientific">Plectus sambesii</name>
    <dbReference type="NCBI Taxonomy" id="2011161"/>
    <lineage>
        <taxon>Eukaryota</taxon>
        <taxon>Metazoa</taxon>
        <taxon>Ecdysozoa</taxon>
        <taxon>Nematoda</taxon>
        <taxon>Chromadorea</taxon>
        <taxon>Plectida</taxon>
        <taxon>Plectina</taxon>
        <taxon>Plectoidea</taxon>
        <taxon>Plectidae</taxon>
        <taxon>Plectus</taxon>
    </lineage>
</organism>
<accession>A0A914WS10</accession>
<name>A0A914WS10_9BILA</name>
<proteinExistence type="predicted"/>
<dbReference type="AlphaFoldDB" id="A0A914WS10"/>
<sequence length="231" mass="25556">MSGDGAAARPRPLQMRRYTPPIVTRRARSLALSFKYAALNRPMVKWSPPSPIHPWSTDRPVGRQKKAASPAGRKTAATSRLLMCLPLAGSNWWEGDGRGERSAVLWLGCFPRKTPPRAGGFIRSRGDYPSRWLRELAKYSGRSVGISWQPTPPDSFVLRPDEYALSVEIGSGAAQMAAIVAPPPPPTLDVFRFLQNRPPKLHHAGCGRWSSVRAVTLMVGRCRSQPVDRPR</sequence>
<protein>
    <submittedName>
        <fullName evidence="3">Uncharacterized protein</fullName>
    </submittedName>
</protein>
<evidence type="ECO:0000313" key="3">
    <source>
        <dbReference type="WBParaSite" id="PSAMB.scaffold5063size12760.g25850.t1"/>
    </source>
</evidence>
<dbReference type="WBParaSite" id="PSAMB.scaffold5063size12760.g25850.t1">
    <property type="protein sequence ID" value="PSAMB.scaffold5063size12760.g25850.t1"/>
    <property type="gene ID" value="PSAMB.scaffold5063size12760.g25850"/>
</dbReference>
<reference evidence="3" key="1">
    <citation type="submission" date="2022-11" db="UniProtKB">
        <authorList>
            <consortium name="WormBaseParasite"/>
        </authorList>
    </citation>
    <scope>IDENTIFICATION</scope>
</reference>
<feature type="region of interest" description="Disordered" evidence="1">
    <location>
        <begin position="50"/>
        <end position="74"/>
    </location>
</feature>
<evidence type="ECO:0000313" key="2">
    <source>
        <dbReference type="Proteomes" id="UP000887566"/>
    </source>
</evidence>
<evidence type="ECO:0000256" key="1">
    <source>
        <dbReference type="SAM" id="MobiDB-lite"/>
    </source>
</evidence>
<keyword evidence="2" id="KW-1185">Reference proteome</keyword>
<dbReference type="Proteomes" id="UP000887566">
    <property type="component" value="Unplaced"/>
</dbReference>